<dbReference type="STRING" id="42253.NITMOv2_3923"/>
<dbReference type="AlphaFoldDB" id="A0A0K2GH68"/>
<evidence type="ECO:0000313" key="2">
    <source>
        <dbReference type="EMBL" id="ALA60308.1"/>
    </source>
</evidence>
<dbReference type="Proteomes" id="UP000069205">
    <property type="component" value="Chromosome"/>
</dbReference>
<dbReference type="SUPFAM" id="SSF49503">
    <property type="entry name" value="Cupredoxins"/>
    <property type="match status" value="1"/>
</dbReference>
<dbReference type="InterPro" id="IPR008972">
    <property type="entry name" value="Cupredoxin"/>
</dbReference>
<organism evidence="2 3">
    <name type="scientific">Nitrospira moscoviensis</name>
    <dbReference type="NCBI Taxonomy" id="42253"/>
    <lineage>
        <taxon>Bacteria</taxon>
        <taxon>Pseudomonadati</taxon>
        <taxon>Nitrospirota</taxon>
        <taxon>Nitrospiria</taxon>
        <taxon>Nitrospirales</taxon>
        <taxon>Nitrospiraceae</taxon>
        <taxon>Nitrospira</taxon>
    </lineage>
</organism>
<dbReference type="KEGG" id="nmv:NITMOv2_3923"/>
<dbReference type="EMBL" id="CP011801">
    <property type="protein sequence ID" value="ALA60308.1"/>
    <property type="molecule type" value="Genomic_DNA"/>
</dbReference>
<keyword evidence="3" id="KW-1185">Reference proteome</keyword>
<gene>
    <name evidence="2" type="ORF">NITMOv2_3923</name>
</gene>
<protein>
    <recommendedName>
        <fullName evidence="4">Blue (type 1) copper domain-containing protein</fullName>
    </recommendedName>
</protein>
<keyword evidence="1" id="KW-0732">Signal</keyword>
<feature type="chain" id="PRO_5005477034" description="Blue (type 1) copper domain-containing protein" evidence="1">
    <location>
        <begin position="22"/>
        <end position="278"/>
    </location>
</feature>
<dbReference type="Gene3D" id="2.60.40.420">
    <property type="entry name" value="Cupredoxins - blue copper proteins"/>
    <property type="match status" value="2"/>
</dbReference>
<reference evidence="2 3" key="1">
    <citation type="journal article" date="2015" name="Proc. Natl. Acad. Sci. U.S.A.">
        <title>Expanded metabolic versatility of ubiquitous nitrite-oxidizing bacteria from the genus Nitrospira.</title>
        <authorList>
            <person name="Koch H."/>
            <person name="Lucker S."/>
            <person name="Albertsen M."/>
            <person name="Kitzinger K."/>
            <person name="Herbold C."/>
            <person name="Spieck E."/>
            <person name="Nielsen P.H."/>
            <person name="Wagner M."/>
            <person name="Daims H."/>
        </authorList>
    </citation>
    <scope>NUCLEOTIDE SEQUENCE [LARGE SCALE GENOMIC DNA]</scope>
    <source>
        <strain evidence="2 3">NSP M-1</strain>
    </source>
</reference>
<sequence length="278" mass="29375">MMTRPLFLAFVLVSAVPGITAADAGAADLAAPPVAVFAALDDRFEGPDQLQAGLTTLRLHNRGEEPHQLQLLKLADDKSPADLAASLREQAQVPPWAKHMGGPNGVGAGETAEATVYLEPGTYVVICAIPTKDQRPHAALGMQKTVRVTHTAPSDAEFIGNVHMAMFDYEFVVVQKVDSGPHTFYVVNRGHQAHQVSLVQLNPGASTDDMLAAFGSPQRSPLPGKLMGGMAGLEPGGRGTFSASLSPGRYAMMCLFPNPAAHDSHAAKGMVMNFTVDK</sequence>
<proteinExistence type="predicted"/>
<evidence type="ECO:0000256" key="1">
    <source>
        <dbReference type="SAM" id="SignalP"/>
    </source>
</evidence>
<name>A0A0K2GH68_NITMO</name>
<feature type="signal peptide" evidence="1">
    <location>
        <begin position="1"/>
        <end position="21"/>
    </location>
</feature>
<evidence type="ECO:0000313" key="3">
    <source>
        <dbReference type="Proteomes" id="UP000069205"/>
    </source>
</evidence>
<dbReference type="RefSeq" id="WP_053381186.1">
    <property type="nucleotide sequence ID" value="NZ_CP011801.1"/>
</dbReference>
<evidence type="ECO:0008006" key="4">
    <source>
        <dbReference type="Google" id="ProtNLM"/>
    </source>
</evidence>
<accession>A0A0K2GH68</accession>
<dbReference type="OrthoDB" id="162678at2"/>